<dbReference type="PANTHER" id="PTHR48070:SF6">
    <property type="entry name" value="ESTERASE OVCA2"/>
    <property type="match status" value="1"/>
</dbReference>
<dbReference type="GO" id="GO:0005634">
    <property type="term" value="C:nucleus"/>
    <property type="evidence" value="ECO:0007669"/>
    <property type="project" value="TreeGrafter"/>
</dbReference>
<dbReference type="SUPFAM" id="SSF53474">
    <property type="entry name" value="alpha/beta-Hydrolases"/>
    <property type="match status" value="1"/>
</dbReference>
<keyword evidence="4" id="KW-1185">Reference proteome</keyword>
<evidence type="ECO:0000256" key="2">
    <source>
        <dbReference type="ARBA" id="ARBA00022801"/>
    </source>
</evidence>
<name>A0A1I8HK02_9PLAT</name>
<dbReference type="InterPro" id="IPR029058">
    <property type="entry name" value="AB_hydrolase_fold"/>
</dbReference>
<dbReference type="PANTHER" id="PTHR48070">
    <property type="entry name" value="ESTERASE OVCA2"/>
    <property type="match status" value="1"/>
</dbReference>
<keyword evidence="2" id="KW-0378">Hydrolase</keyword>
<accession>A0A1I8HK02</accession>
<dbReference type="GO" id="GO:0032526">
    <property type="term" value="P:response to retinoic acid"/>
    <property type="evidence" value="ECO:0007669"/>
    <property type="project" value="TreeGrafter"/>
</dbReference>
<evidence type="ECO:0000313" key="5">
    <source>
        <dbReference type="WBParaSite" id="maker-uti_cns_0006570-snap-gene-0.7-mRNA-1"/>
    </source>
</evidence>
<evidence type="ECO:0000259" key="3">
    <source>
        <dbReference type="Pfam" id="PF03959"/>
    </source>
</evidence>
<evidence type="ECO:0000313" key="4">
    <source>
        <dbReference type="Proteomes" id="UP000095280"/>
    </source>
</evidence>
<proteinExistence type="inferred from homology"/>
<dbReference type="WBParaSite" id="maker-uti_cns_0006570-snap-gene-0.7-mRNA-1">
    <property type="protein sequence ID" value="maker-uti_cns_0006570-snap-gene-0.7-mRNA-1"/>
    <property type="gene ID" value="maker-uti_cns_0006570-snap-gene-0.7"/>
</dbReference>
<dbReference type="Gene3D" id="3.40.50.1820">
    <property type="entry name" value="alpha/beta hydrolase"/>
    <property type="match status" value="1"/>
</dbReference>
<dbReference type="GO" id="GO:0005737">
    <property type="term" value="C:cytoplasm"/>
    <property type="evidence" value="ECO:0007669"/>
    <property type="project" value="TreeGrafter"/>
</dbReference>
<evidence type="ECO:0000256" key="1">
    <source>
        <dbReference type="ARBA" id="ARBA00005863"/>
    </source>
</evidence>
<sequence length="284" mass="31254">FQSDPINSALDSVAAVPAAAGGDTLVAEVAAKDTKQAELEKEEEEEDDSMRILCLHGYRQTGSSFRQKTGAFRKLVKKTTNTFRTIRYDFIDAPHLVDSPSAADVDLSGVSNNSGLLCLTGGSAGTERAWWFSKPTGGFNASEQSDWEHGLEESLKLVVAQLRKHAYDGLMGFSQGAAMAYIVLRHLENEEPSLLPKFAILFAPFKSPCSGHNKYYDKRVDTPCMVVSGEVDKVIPREMTEALLPTFGQLSFFGHPAGHIVPAKAEHRTKYLSFINLFDKRPPR</sequence>
<dbReference type="Proteomes" id="UP000095280">
    <property type="component" value="Unplaced"/>
</dbReference>
<feature type="domain" description="Serine hydrolase" evidence="3">
    <location>
        <begin position="49"/>
        <end position="270"/>
    </location>
</feature>
<dbReference type="AlphaFoldDB" id="A0A1I8HK02"/>
<dbReference type="GO" id="GO:0016787">
    <property type="term" value="F:hydrolase activity"/>
    <property type="evidence" value="ECO:0007669"/>
    <property type="project" value="UniProtKB-KW"/>
</dbReference>
<organism evidence="4 5">
    <name type="scientific">Macrostomum lignano</name>
    <dbReference type="NCBI Taxonomy" id="282301"/>
    <lineage>
        <taxon>Eukaryota</taxon>
        <taxon>Metazoa</taxon>
        <taxon>Spiralia</taxon>
        <taxon>Lophotrochozoa</taxon>
        <taxon>Platyhelminthes</taxon>
        <taxon>Rhabditophora</taxon>
        <taxon>Macrostomorpha</taxon>
        <taxon>Macrostomida</taxon>
        <taxon>Macrostomidae</taxon>
        <taxon>Macrostomum</taxon>
    </lineage>
</organism>
<comment type="similarity">
    <text evidence="1">Belongs to the LovG family.</text>
</comment>
<reference evidence="5" key="1">
    <citation type="submission" date="2016-11" db="UniProtKB">
        <authorList>
            <consortium name="WormBaseParasite"/>
        </authorList>
    </citation>
    <scope>IDENTIFICATION</scope>
</reference>
<dbReference type="Pfam" id="PF03959">
    <property type="entry name" value="FSH1"/>
    <property type="match status" value="1"/>
</dbReference>
<protein>
    <submittedName>
        <fullName evidence="5">FSH1 domain-containing protein</fullName>
    </submittedName>
</protein>
<dbReference type="InterPro" id="IPR050593">
    <property type="entry name" value="LovG"/>
</dbReference>
<dbReference type="InterPro" id="IPR005645">
    <property type="entry name" value="FSH-like_dom"/>
</dbReference>